<protein>
    <submittedName>
        <fullName evidence="2">Uncharacterized protein</fullName>
    </submittedName>
</protein>
<dbReference type="AlphaFoldDB" id="A0AAN9KTU3"/>
<keyword evidence="3" id="KW-1185">Reference proteome</keyword>
<comment type="caution">
    <text evidence="2">The sequence shown here is derived from an EMBL/GenBank/DDBJ whole genome shotgun (WGS) entry which is preliminary data.</text>
</comment>
<dbReference type="Proteomes" id="UP001374584">
    <property type="component" value="Unassembled WGS sequence"/>
</dbReference>
<accession>A0AAN9KTU3</accession>
<evidence type="ECO:0000313" key="3">
    <source>
        <dbReference type="Proteomes" id="UP001374584"/>
    </source>
</evidence>
<evidence type="ECO:0000256" key="1">
    <source>
        <dbReference type="SAM" id="MobiDB-lite"/>
    </source>
</evidence>
<feature type="compositionally biased region" description="Basic and acidic residues" evidence="1">
    <location>
        <begin position="127"/>
        <end position="141"/>
    </location>
</feature>
<dbReference type="EMBL" id="JAYMYR010000235">
    <property type="protein sequence ID" value="KAK7321849.1"/>
    <property type="molecule type" value="Genomic_DNA"/>
</dbReference>
<name>A0AAN9KTU3_PHACN</name>
<evidence type="ECO:0000313" key="2">
    <source>
        <dbReference type="EMBL" id="KAK7321849.1"/>
    </source>
</evidence>
<proteinExistence type="predicted"/>
<feature type="region of interest" description="Disordered" evidence="1">
    <location>
        <begin position="120"/>
        <end position="141"/>
    </location>
</feature>
<organism evidence="2 3">
    <name type="scientific">Phaseolus coccineus</name>
    <name type="common">Scarlet runner bean</name>
    <name type="synonym">Phaseolus multiflorus</name>
    <dbReference type="NCBI Taxonomy" id="3886"/>
    <lineage>
        <taxon>Eukaryota</taxon>
        <taxon>Viridiplantae</taxon>
        <taxon>Streptophyta</taxon>
        <taxon>Embryophyta</taxon>
        <taxon>Tracheophyta</taxon>
        <taxon>Spermatophyta</taxon>
        <taxon>Magnoliopsida</taxon>
        <taxon>eudicotyledons</taxon>
        <taxon>Gunneridae</taxon>
        <taxon>Pentapetalae</taxon>
        <taxon>rosids</taxon>
        <taxon>fabids</taxon>
        <taxon>Fabales</taxon>
        <taxon>Fabaceae</taxon>
        <taxon>Papilionoideae</taxon>
        <taxon>50 kb inversion clade</taxon>
        <taxon>NPAAA clade</taxon>
        <taxon>indigoferoid/millettioid clade</taxon>
        <taxon>Phaseoleae</taxon>
        <taxon>Phaseolus</taxon>
    </lineage>
</organism>
<reference evidence="2 3" key="1">
    <citation type="submission" date="2024-01" db="EMBL/GenBank/DDBJ databases">
        <title>The genomes of 5 underutilized Papilionoideae crops provide insights into root nodulation and disease resistanc.</title>
        <authorList>
            <person name="Jiang F."/>
        </authorList>
    </citation>
    <scope>NUCLEOTIDE SEQUENCE [LARGE SCALE GENOMIC DNA]</scope>
    <source>
        <strain evidence="2">JINMINGXINNONG_FW02</strain>
        <tissue evidence="2">Leaves</tissue>
    </source>
</reference>
<gene>
    <name evidence="2" type="ORF">VNO80_35511</name>
</gene>
<sequence length="247" mass="27312">MNSPVGKTRVFVAGLRRLSYLSESGKGRKKQLLPAQPMTLASITSTIRKKKSIGKRRLPIYWIALAGRAPDKILSSFFRSRSSCIRGKSKEDRSSDLSAVPGRQYHVPASQHLEELGISLSSRSRPRSRDRGKGCSRRLDWNPRRTKTRSLRWKLLTIGLQAAKAPELLSLLGVFIAAGLDRFTRMVGATGAPTIPRSLCWLLARLNLNHRAYPFLDHASVVFGIEAFHFSATSGTDGAFPSPTGLE</sequence>